<keyword evidence="3" id="KW-1185">Reference proteome</keyword>
<dbReference type="InterPro" id="IPR016181">
    <property type="entry name" value="Acyl_CoA_acyltransferase"/>
</dbReference>
<dbReference type="GO" id="GO:0016740">
    <property type="term" value="F:transferase activity"/>
    <property type="evidence" value="ECO:0007669"/>
    <property type="project" value="UniProtKB-KW"/>
</dbReference>
<dbReference type="AlphaFoldDB" id="A0A4R7C890"/>
<gene>
    <name evidence="2" type="ORF">EV668_1946</name>
</gene>
<proteinExistence type="predicted"/>
<dbReference type="OrthoDB" id="213519at2"/>
<comment type="caution">
    <text evidence="2">The sequence shown here is derived from an EMBL/GenBank/DDBJ whole genome shotgun (WGS) entry which is preliminary data.</text>
</comment>
<protein>
    <submittedName>
        <fullName evidence="2">CelD/BcsL family acetyltransferase involved in cellulose biosynthesis</fullName>
    </submittedName>
</protein>
<sequence length="382" mass="41093">MTTGPADPIEARLLGPDALAELADAWDDLAGRALDPNPFLSPAFGRARLHHLPDGRAARLLVAWSRSGGRRRLVGLSVLVPPRGRHFTPCRILRSAQLYAPVSTPLVAPEAPVETISAMLGALRRAGFGGLALPFLARHGAVAAALREAAEREALPLVVLDEHERAFLRSPLGGAEYLRTAIDRRRRREADRQRRRLAELGTLTFSVASEPDDVTAALERFLALEAAGWKGQGGTAIAHADGAAPFFREAAFEGARTGAFRVATLALDDRPVAAGLLAIAGRHAAYIKTAYDEEMARFSPGLLLTLDLTAHLLDDPAIDEADSLAVAGHPMIDRIWTGRLPIESVLVGTRPGRPLAFAVAKAVERNRERAIDLAKALRRRQA</sequence>
<dbReference type="SUPFAM" id="SSF55729">
    <property type="entry name" value="Acyl-CoA N-acyltransferases (Nat)"/>
    <property type="match status" value="1"/>
</dbReference>
<accession>A0A4R7C890</accession>
<reference evidence="2 3" key="1">
    <citation type="submission" date="2019-03" db="EMBL/GenBank/DDBJ databases">
        <title>Genomic Encyclopedia of Type Strains, Phase IV (KMG-IV): sequencing the most valuable type-strain genomes for metagenomic binning, comparative biology and taxonomic classification.</title>
        <authorList>
            <person name="Goeker M."/>
        </authorList>
    </citation>
    <scope>NUCLEOTIDE SEQUENCE [LARGE SCALE GENOMIC DNA]</scope>
    <source>
        <strain evidence="2 3">DSM 25903</strain>
    </source>
</reference>
<evidence type="ECO:0000313" key="2">
    <source>
        <dbReference type="EMBL" id="TDR94658.1"/>
    </source>
</evidence>
<dbReference type="Proteomes" id="UP000295122">
    <property type="component" value="Unassembled WGS sequence"/>
</dbReference>
<dbReference type="RefSeq" id="WP_133769527.1">
    <property type="nucleotide sequence ID" value="NZ_SNZR01000011.1"/>
</dbReference>
<dbReference type="EMBL" id="SNZR01000011">
    <property type="protein sequence ID" value="TDR94658.1"/>
    <property type="molecule type" value="Genomic_DNA"/>
</dbReference>
<keyword evidence="2" id="KW-0808">Transferase</keyword>
<name>A0A4R7C890_9HYPH</name>
<feature type="domain" description="BioF2-like acetyltransferase" evidence="1">
    <location>
        <begin position="184"/>
        <end position="316"/>
    </location>
</feature>
<evidence type="ECO:0000259" key="1">
    <source>
        <dbReference type="Pfam" id="PF13480"/>
    </source>
</evidence>
<evidence type="ECO:0000313" key="3">
    <source>
        <dbReference type="Proteomes" id="UP000295122"/>
    </source>
</evidence>
<dbReference type="Pfam" id="PF13480">
    <property type="entry name" value="Acetyltransf_6"/>
    <property type="match status" value="1"/>
</dbReference>
<dbReference type="InterPro" id="IPR038740">
    <property type="entry name" value="BioF2-like_GNAT_dom"/>
</dbReference>
<organism evidence="2 3">
    <name type="scientific">Enterovirga rhinocerotis</name>
    <dbReference type="NCBI Taxonomy" id="1339210"/>
    <lineage>
        <taxon>Bacteria</taxon>
        <taxon>Pseudomonadati</taxon>
        <taxon>Pseudomonadota</taxon>
        <taxon>Alphaproteobacteria</taxon>
        <taxon>Hyphomicrobiales</taxon>
        <taxon>Methylobacteriaceae</taxon>
        <taxon>Enterovirga</taxon>
    </lineage>
</organism>